<evidence type="ECO:0000256" key="2">
    <source>
        <dbReference type="ARBA" id="ARBA00009142"/>
    </source>
</evidence>
<feature type="transmembrane region" description="Helical" evidence="8">
    <location>
        <begin position="232"/>
        <end position="250"/>
    </location>
</feature>
<dbReference type="EMBL" id="CP037900">
    <property type="protein sequence ID" value="QBP10150.1"/>
    <property type="molecule type" value="Genomic_DNA"/>
</dbReference>
<keyword evidence="6 8" id="KW-1133">Transmembrane helix</keyword>
<dbReference type="AlphaFoldDB" id="A0A482ITI8"/>
<protein>
    <recommendedName>
        <fullName evidence="8">Probable membrane transporter protein</fullName>
    </recommendedName>
</protein>
<dbReference type="OrthoDB" id="5801432at2"/>
<proteinExistence type="inferred from homology"/>
<dbReference type="Proteomes" id="UP000253772">
    <property type="component" value="Chromosome c1"/>
</dbReference>
<dbReference type="PANTHER" id="PTHR30269">
    <property type="entry name" value="TRANSMEMBRANE PROTEIN YFCA"/>
    <property type="match status" value="1"/>
</dbReference>
<feature type="transmembrane region" description="Helical" evidence="8">
    <location>
        <begin position="262"/>
        <end position="283"/>
    </location>
</feature>
<evidence type="ECO:0000256" key="3">
    <source>
        <dbReference type="ARBA" id="ARBA00022448"/>
    </source>
</evidence>
<keyword evidence="3" id="KW-0813">Transport</keyword>
<name>A0A482ITI8_9BURK</name>
<evidence type="ECO:0000256" key="8">
    <source>
        <dbReference type="RuleBase" id="RU363041"/>
    </source>
</evidence>
<evidence type="ECO:0000256" key="4">
    <source>
        <dbReference type="ARBA" id="ARBA00022475"/>
    </source>
</evidence>
<reference evidence="9 10" key="1">
    <citation type="submission" date="2019-03" db="EMBL/GenBank/DDBJ databases">
        <title>Comparative insights into the high quality Complete genome sequence of highly metal resistant Cupriavidus metallidurans strain BS1 isolated from a gold-copper mine.</title>
        <authorList>
            <person name="Mazhar H.S."/>
            <person name="Rensing C."/>
        </authorList>
    </citation>
    <scope>NUCLEOTIDE SEQUENCE [LARGE SCALE GENOMIC DNA]</scope>
    <source>
        <strain evidence="9 10">BS1</strain>
    </source>
</reference>
<dbReference type="RefSeq" id="WP_082019911.1">
    <property type="nucleotide sequence ID" value="NZ_CP037900.1"/>
</dbReference>
<gene>
    <name evidence="9" type="ORF">DDF84_010485</name>
</gene>
<feature type="transmembrane region" description="Helical" evidence="8">
    <location>
        <begin position="167"/>
        <end position="192"/>
    </location>
</feature>
<feature type="transmembrane region" description="Helical" evidence="8">
    <location>
        <begin position="51"/>
        <end position="77"/>
    </location>
</feature>
<organism evidence="9 10">
    <name type="scientific">Cupriavidus metallidurans</name>
    <dbReference type="NCBI Taxonomy" id="119219"/>
    <lineage>
        <taxon>Bacteria</taxon>
        <taxon>Pseudomonadati</taxon>
        <taxon>Pseudomonadota</taxon>
        <taxon>Betaproteobacteria</taxon>
        <taxon>Burkholderiales</taxon>
        <taxon>Burkholderiaceae</taxon>
        <taxon>Cupriavidus</taxon>
    </lineage>
</organism>
<evidence type="ECO:0000256" key="7">
    <source>
        <dbReference type="ARBA" id="ARBA00023136"/>
    </source>
</evidence>
<evidence type="ECO:0000256" key="6">
    <source>
        <dbReference type="ARBA" id="ARBA00022989"/>
    </source>
</evidence>
<dbReference type="GO" id="GO:0005886">
    <property type="term" value="C:plasma membrane"/>
    <property type="evidence" value="ECO:0007669"/>
    <property type="project" value="UniProtKB-SubCell"/>
</dbReference>
<evidence type="ECO:0000313" key="9">
    <source>
        <dbReference type="EMBL" id="QBP10150.1"/>
    </source>
</evidence>
<sequence length="284" mass="29592">MPICDGSARHLRSIGTSPGATLNPLPIPASPMDLSALLPDVSLPGYATMSAALAAAYVIFGIAGFGTALVAAPVLAYVMPVAQIVPLLALMDCSAALLNLARDGHAADRTELRRLVPCLLIGSLIGAALLLRIRADVLPAVLGVFVTAYAIWSLLGKRPATRLSSSAAVPFGLVGGICSAMFGSGGFLYAIYLSSRLDKDAMRVTQSTLIGLSTLTRLVLFLLAGVYAGAELLKLAVALAPAMIVGLWAGRQITLRMSREQFLRVVNVIVLLSGSALVIRTWLA</sequence>
<comment type="subcellular location">
    <subcellularLocation>
        <location evidence="1 8">Cell membrane</location>
        <topology evidence="1 8">Multi-pass membrane protein</topology>
    </subcellularLocation>
</comment>
<keyword evidence="4 8" id="KW-1003">Cell membrane</keyword>
<evidence type="ECO:0000256" key="5">
    <source>
        <dbReference type="ARBA" id="ARBA00022692"/>
    </source>
</evidence>
<dbReference type="PANTHER" id="PTHR30269:SF32">
    <property type="entry name" value="MEMBRANE TRANSPORTER PROTEIN-RELATED"/>
    <property type="match status" value="1"/>
</dbReference>
<keyword evidence="7 8" id="KW-0472">Membrane</keyword>
<feature type="transmembrane region" description="Helical" evidence="8">
    <location>
        <begin position="138"/>
        <end position="155"/>
    </location>
</feature>
<evidence type="ECO:0000256" key="1">
    <source>
        <dbReference type="ARBA" id="ARBA00004651"/>
    </source>
</evidence>
<comment type="similarity">
    <text evidence="2 8">Belongs to the 4-toluene sulfonate uptake permease (TSUP) (TC 2.A.102) family.</text>
</comment>
<dbReference type="Pfam" id="PF01925">
    <property type="entry name" value="TauE"/>
    <property type="match status" value="1"/>
</dbReference>
<feature type="transmembrane region" description="Helical" evidence="8">
    <location>
        <begin position="114"/>
        <end position="131"/>
    </location>
</feature>
<dbReference type="InterPro" id="IPR002781">
    <property type="entry name" value="TM_pro_TauE-like"/>
</dbReference>
<evidence type="ECO:0000313" key="10">
    <source>
        <dbReference type="Proteomes" id="UP000253772"/>
    </source>
</evidence>
<keyword evidence="5 8" id="KW-0812">Transmembrane</keyword>
<dbReference type="InterPro" id="IPR052017">
    <property type="entry name" value="TSUP"/>
</dbReference>
<accession>A0A482ITI8</accession>
<feature type="transmembrane region" description="Helical" evidence="8">
    <location>
        <begin position="84"/>
        <end position="102"/>
    </location>
</feature>